<proteinExistence type="predicted"/>
<name>A0A0F9QIU8_9ZZZZ</name>
<accession>A0A0F9QIU8</accession>
<dbReference type="EMBL" id="LAZR01001582">
    <property type="protein sequence ID" value="KKN42404.1"/>
    <property type="molecule type" value="Genomic_DNA"/>
</dbReference>
<comment type="caution">
    <text evidence="1">The sequence shown here is derived from an EMBL/GenBank/DDBJ whole genome shotgun (WGS) entry which is preliminary data.</text>
</comment>
<gene>
    <name evidence="1" type="ORF">LCGC14_0713450</name>
</gene>
<protein>
    <submittedName>
        <fullName evidence="1">Uncharacterized protein</fullName>
    </submittedName>
</protein>
<reference evidence="1" key="1">
    <citation type="journal article" date="2015" name="Nature">
        <title>Complex archaea that bridge the gap between prokaryotes and eukaryotes.</title>
        <authorList>
            <person name="Spang A."/>
            <person name="Saw J.H."/>
            <person name="Jorgensen S.L."/>
            <person name="Zaremba-Niedzwiedzka K."/>
            <person name="Martijn J."/>
            <person name="Lind A.E."/>
            <person name="van Eijk R."/>
            <person name="Schleper C."/>
            <person name="Guy L."/>
            <person name="Ettema T.J."/>
        </authorList>
    </citation>
    <scope>NUCLEOTIDE SEQUENCE</scope>
</reference>
<evidence type="ECO:0000313" key="1">
    <source>
        <dbReference type="EMBL" id="KKN42404.1"/>
    </source>
</evidence>
<sequence length="1928" mass="217810">MVTPQEQRALVQAKTAGTARREFFEQPERFPGQFEQVRGLTTQRADLFAALRLRLGEVPAGGAVISPAPTPRLSDTPGIVDSLRLFFLKFGESAALGRASPPGQRITAEEVGFEPPSVGFTEGSLQQAQELRTIQQDIENVTGQADIINWKESLLISVPFFVETGRYTTVADILASNPPPTALSQADTLFVGRVLLDSQRALTDDLPTDITPEQRRRVVRSMTSRGSISTYGIMVSGGDILQFARQAAIGAPPPGMTDEDVRAMAAAASMTDAEIDLQLDADLRAWEDSQAEIKALTDVRKSAFNAMSIEELAQVIQDQKTWELWVERPALLLLLPFSWLRENTAQPLAGISRWVAGHVPQSIKIGSVSLPIRPGLGIGGAALDLFGQTEEEYQDFERLYAEARASNLNWWKAMGYSFENWDTNGLRKFIAEVLVDPISYFGFGWYARGLRALPWIGSTRGVKALAGAELGFIKATDQFFLKTFQGIGKVSGTTANIIIGKTTRSALHTIRAAIIRSVPLGVSKWKSILPQQLRTILRTITADFLDNPNDARIAVEAGAHLAAQPPTTRQAVHSMARRMGNDTFTDAVIDQGDLLAHVDTLLNVPGWTDTEIADTLLDMLGPSALTMNRDAARIVADDIVRELNEAILKNLEFMLAPDDVTQIMNRVGQHILNVTKATVESETRLSRTTLTSLTAWLTFGSTAMEKLLIAGAIERISYATARMYLLFPFYSVMNIVEVFIKSAFAKVHPFHKGDSRAMLANQVGHLQRVDDWIFQETAYGVELGHMRDIFRSVPIRAEGLSQRSFRRVQRLERGTWAERVRAAPKKLFIETGGRIGGYMQANYHLQVYTRFLREAQPEIFEAVERITADASVRGHLAGFSDEMVDAATREAQARAITDFRTLSSMSQDFTPDTVVAKDLVNMLKRYDEVGSWVQQAFVREAEANTLLPQLNRFFVSAQDMIEREVLARPELVREQLDLMVTEMITVPPQTVDEFRDRVFKMMEISDLITDVVDTHIVQVRQYASRFRSPQAKDEVYVNMWDNTITPFMEEAQVRVTSLQSSLDSVLAQRADDFGFDAVQTQRFRELMEAQVEHQNVFARARAEQRRVEDLLKLRRPPRGSSHETIDAWWDEWNAAREKVWDDAREGINESLATTLGLSDTLGVREGGQIADLTGVGRPTIENLAQLYGTIVQDLQRGLYMPEMGMMRSEMSWVSKVWAKIERMSEGKGATPDRLGWRRADVSQLYQDMIARMTGSGPAQSLIDPKLMALRSLRHEVEIYSSKKGAVYPSEIGASGKTVGEESIDNFTNDIISRMRDDPTLSPLIGDEEGAPIRWIDEQQSAWDKTLDQANLDFPNYNNDTAFNKVMKVLFPFWTYEAHRPFWIARNMVQRPGGVSAWAKYQDYSDNGYLRVPGTSMQFNPLRGTIWMGGFRSLILQDFPEYYDQYPNLSNTFDQMQRYGFFPNIFIGGFFAVAGAKTNRSQVGELLPPLAQWPLEAFINRFPQSAAAITLREVILPNRFRDYMTSQFVSQTGAAGSDLLNKRLLNIPLSEDEQAIWNSGEASTAGFNMLNLSLGLLRVRPQERETAIQAAKQVIAECTGVPIDVQDEMARVGMRISDAIRIDPTCRELVDDLEEFKNWRGLANPLRESELGQLMGMITLFYDDVEAIRQQSQSRKNELNRLWRLPEGHAEHINRSTWETLMRQEDTKVHSFIEALSQSTLFRYNEKEATGVPQTWEQRVQFAEAHGIDPVIRHPTDEVLERYFDFEIGLVPDEAGGQRLNFRELFQHQRTFENVLSEPYRTEVLERAHKNDTDLEKIQRSDYDYMQVYFDAQNLVREQFSEEEQLVISEFFTTDSPIRQEELREVLDSEGNPLIARYQRELSGIRRTMRLRDPELDARLVQWEGLTPLTEAAVIILDRLRLRYGFASA</sequence>
<organism evidence="1">
    <name type="scientific">marine sediment metagenome</name>
    <dbReference type="NCBI Taxonomy" id="412755"/>
    <lineage>
        <taxon>unclassified sequences</taxon>
        <taxon>metagenomes</taxon>
        <taxon>ecological metagenomes</taxon>
    </lineage>
</organism>